<dbReference type="FunFam" id="1.10.8.10:FF:000079">
    <property type="entry name" value="Ubiquitin family protein"/>
    <property type="match status" value="1"/>
</dbReference>
<feature type="region of interest" description="Disordered" evidence="1">
    <location>
        <begin position="57"/>
        <end position="88"/>
    </location>
</feature>
<evidence type="ECO:0000259" key="2">
    <source>
        <dbReference type="PROSITE" id="PS50030"/>
    </source>
</evidence>
<dbReference type="EMBL" id="JAAAID010000346">
    <property type="protein sequence ID" value="KAG0018631.1"/>
    <property type="molecule type" value="Genomic_DNA"/>
</dbReference>
<dbReference type="InterPro" id="IPR006636">
    <property type="entry name" value="STI1_HS-bd"/>
</dbReference>
<dbReference type="Pfam" id="PF00627">
    <property type="entry name" value="UBA"/>
    <property type="match status" value="1"/>
</dbReference>
<feature type="compositionally biased region" description="Low complexity" evidence="1">
    <location>
        <begin position="59"/>
        <end position="88"/>
    </location>
</feature>
<sequence>MGPEVRQMLRSPQFQQMISNPEMLRQVAQMSQQMGGMGGMGGMGAFGGAPGNVYNPWGASTTEPATTTPASTTPTTTGATTTPATTGTTPAFNPFAALGGAPGAGGVNPMAQYWAQQMAAMNAAGGFGGAATPAQPQEPPEVRFQVQLQQLNEMGFWDAAKNIRALLAAGGNVNAAIEMLFNDTA</sequence>
<dbReference type="PANTHER" id="PTHR10677:SF3">
    <property type="entry name" value="FI07626P-RELATED"/>
    <property type="match status" value="1"/>
</dbReference>
<feature type="domain" description="UBA" evidence="2">
    <location>
        <begin position="137"/>
        <end position="183"/>
    </location>
</feature>
<dbReference type="CDD" id="cd14399">
    <property type="entry name" value="UBA_PLICs"/>
    <property type="match status" value="1"/>
</dbReference>
<dbReference type="InterPro" id="IPR009060">
    <property type="entry name" value="UBA-like_sf"/>
</dbReference>
<dbReference type="PROSITE" id="PS50030">
    <property type="entry name" value="UBA"/>
    <property type="match status" value="1"/>
</dbReference>
<dbReference type="SUPFAM" id="SSF46934">
    <property type="entry name" value="UBA-like"/>
    <property type="match status" value="1"/>
</dbReference>
<dbReference type="InterPro" id="IPR015496">
    <property type="entry name" value="Ubiquilin"/>
</dbReference>
<gene>
    <name evidence="3" type="ORF">BGZ80_006927</name>
</gene>
<protein>
    <recommendedName>
        <fullName evidence="2">UBA domain-containing protein</fullName>
    </recommendedName>
</protein>
<dbReference type="GO" id="GO:0006511">
    <property type="term" value="P:ubiquitin-dependent protein catabolic process"/>
    <property type="evidence" value="ECO:0007669"/>
    <property type="project" value="TreeGrafter"/>
</dbReference>
<evidence type="ECO:0000256" key="1">
    <source>
        <dbReference type="SAM" id="MobiDB-lite"/>
    </source>
</evidence>
<dbReference type="Proteomes" id="UP000703661">
    <property type="component" value="Unassembled WGS sequence"/>
</dbReference>
<dbReference type="AlphaFoldDB" id="A0A9P6T1R0"/>
<dbReference type="Gene3D" id="1.10.8.10">
    <property type="entry name" value="DNA helicase RuvA subunit, C-terminal domain"/>
    <property type="match status" value="1"/>
</dbReference>
<dbReference type="SMART" id="SM00165">
    <property type="entry name" value="UBA"/>
    <property type="match status" value="1"/>
</dbReference>
<name>A0A9P6T1R0_9FUNG</name>
<reference evidence="3" key="1">
    <citation type="journal article" date="2020" name="Fungal Divers.">
        <title>Resolving the Mortierellaceae phylogeny through synthesis of multi-gene phylogenetics and phylogenomics.</title>
        <authorList>
            <person name="Vandepol N."/>
            <person name="Liber J."/>
            <person name="Desiro A."/>
            <person name="Na H."/>
            <person name="Kennedy M."/>
            <person name="Barry K."/>
            <person name="Grigoriev I.V."/>
            <person name="Miller A.N."/>
            <person name="O'Donnell K."/>
            <person name="Stajich J.E."/>
            <person name="Bonito G."/>
        </authorList>
    </citation>
    <scope>NUCLEOTIDE SEQUENCE</scope>
    <source>
        <strain evidence="3">NRRL 2769</strain>
    </source>
</reference>
<dbReference type="InterPro" id="IPR015940">
    <property type="entry name" value="UBA"/>
</dbReference>
<keyword evidence="4" id="KW-1185">Reference proteome</keyword>
<evidence type="ECO:0000313" key="4">
    <source>
        <dbReference type="Proteomes" id="UP000703661"/>
    </source>
</evidence>
<proteinExistence type="predicted"/>
<dbReference type="GO" id="GO:0031593">
    <property type="term" value="F:polyubiquitin modification-dependent protein binding"/>
    <property type="evidence" value="ECO:0007669"/>
    <property type="project" value="TreeGrafter"/>
</dbReference>
<dbReference type="PANTHER" id="PTHR10677">
    <property type="entry name" value="UBIQUILIN"/>
    <property type="match status" value="1"/>
</dbReference>
<evidence type="ECO:0000313" key="3">
    <source>
        <dbReference type="EMBL" id="KAG0018631.1"/>
    </source>
</evidence>
<organism evidence="3 4">
    <name type="scientific">Entomortierella chlamydospora</name>
    <dbReference type="NCBI Taxonomy" id="101097"/>
    <lineage>
        <taxon>Eukaryota</taxon>
        <taxon>Fungi</taxon>
        <taxon>Fungi incertae sedis</taxon>
        <taxon>Mucoromycota</taxon>
        <taxon>Mortierellomycotina</taxon>
        <taxon>Mortierellomycetes</taxon>
        <taxon>Mortierellales</taxon>
        <taxon>Mortierellaceae</taxon>
        <taxon>Entomortierella</taxon>
    </lineage>
</organism>
<comment type="caution">
    <text evidence="3">The sequence shown here is derived from an EMBL/GenBank/DDBJ whole genome shotgun (WGS) entry which is preliminary data.</text>
</comment>
<accession>A0A9P6T1R0</accession>
<dbReference type="SMART" id="SM00727">
    <property type="entry name" value="STI1"/>
    <property type="match status" value="1"/>
</dbReference>
<dbReference type="GO" id="GO:0005829">
    <property type="term" value="C:cytosol"/>
    <property type="evidence" value="ECO:0007669"/>
    <property type="project" value="TreeGrafter"/>
</dbReference>